<feature type="domain" description="Replication protein A OB" evidence="13">
    <location>
        <begin position="313"/>
        <end position="408"/>
    </location>
</feature>
<evidence type="ECO:0000259" key="13">
    <source>
        <dbReference type="Pfam" id="PF16900"/>
    </source>
</evidence>
<dbReference type="InterPro" id="IPR047192">
    <property type="entry name" value="Euk_RPA1_DBD_C"/>
</dbReference>
<dbReference type="Gene3D" id="2.40.50.140">
    <property type="entry name" value="Nucleic acid-binding proteins"/>
    <property type="match status" value="4"/>
</dbReference>
<feature type="domain" description="Replication factor A C-terminal" evidence="12">
    <location>
        <begin position="473"/>
        <end position="618"/>
    </location>
</feature>
<dbReference type="Pfam" id="PF08646">
    <property type="entry name" value="Rep_fac-A_C"/>
    <property type="match status" value="1"/>
</dbReference>
<gene>
    <name evidence="14" type="ORF">KASA_0F00220G</name>
</gene>
<evidence type="ECO:0000256" key="7">
    <source>
        <dbReference type="ARBA" id="ARBA00023125"/>
    </source>
</evidence>
<feature type="region of interest" description="Disordered" evidence="10">
    <location>
        <begin position="147"/>
        <end position="173"/>
    </location>
</feature>
<dbReference type="InterPro" id="IPR004365">
    <property type="entry name" value="NA-bd_OB_tRNA"/>
</dbReference>
<dbReference type="CDD" id="cd04476">
    <property type="entry name" value="RPA1_DBD_C"/>
    <property type="match status" value="1"/>
</dbReference>
<dbReference type="GO" id="GO:0000781">
    <property type="term" value="C:chromosome, telomeric region"/>
    <property type="evidence" value="ECO:0007669"/>
    <property type="project" value="UniProtKB-ARBA"/>
</dbReference>
<evidence type="ECO:0000256" key="10">
    <source>
        <dbReference type="SAM" id="MobiDB-lite"/>
    </source>
</evidence>
<dbReference type="CDD" id="cd04474">
    <property type="entry name" value="RPA1_DBD_A"/>
    <property type="match status" value="1"/>
</dbReference>
<dbReference type="InterPro" id="IPR031657">
    <property type="entry name" value="REPA_OB_2"/>
</dbReference>
<proteinExistence type="inferred from homology"/>
<protein>
    <recommendedName>
        <fullName evidence="9">Replication protein A subunit</fullName>
    </recommendedName>
</protein>
<evidence type="ECO:0000256" key="9">
    <source>
        <dbReference type="RuleBase" id="RU364130"/>
    </source>
</evidence>
<reference evidence="14 15" key="1">
    <citation type="submission" date="2017-04" db="EMBL/GenBank/DDBJ databases">
        <authorList>
            <person name="Afonso C.L."/>
            <person name="Miller P.J."/>
            <person name="Scott M.A."/>
            <person name="Spackman E."/>
            <person name="Goraichik I."/>
            <person name="Dimitrov K.M."/>
            <person name="Suarez D.L."/>
            <person name="Swayne D.E."/>
        </authorList>
    </citation>
    <scope>NUCLEOTIDE SEQUENCE [LARGE SCALE GENOMIC DNA]</scope>
</reference>
<evidence type="ECO:0000259" key="12">
    <source>
        <dbReference type="Pfam" id="PF08646"/>
    </source>
</evidence>
<feature type="domain" description="OB" evidence="11">
    <location>
        <begin position="205"/>
        <end position="276"/>
    </location>
</feature>
<keyword evidence="15" id="KW-1185">Reference proteome</keyword>
<dbReference type="Pfam" id="PF01336">
    <property type="entry name" value="tRNA_anti-codon"/>
    <property type="match status" value="1"/>
</dbReference>
<comment type="similarity">
    <text evidence="2 9">Belongs to the replication factor A protein 1 family.</text>
</comment>
<dbReference type="InterPro" id="IPR004591">
    <property type="entry name" value="Rfa1"/>
</dbReference>
<keyword evidence="3 9" id="KW-0235">DNA replication</keyword>
<dbReference type="GO" id="GO:0006281">
    <property type="term" value="P:DNA repair"/>
    <property type="evidence" value="ECO:0007669"/>
    <property type="project" value="InterPro"/>
</dbReference>
<keyword evidence="4 9" id="KW-0479">Metal-binding</keyword>
<name>A0A1X7RAJ9_9SACH</name>
<evidence type="ECO:0000256" key="1">
    <source>
        <dbReference type="ARBA" id="ARBA00004123"/>
    </source>
</evidence>
<evidence type="ECO:0000259" key="11">
    <source>
        <dbReference type="Pfam" id="PF01336"/>
    </source>
</evidence>
<evidence type="ECO:0000256" key="8">
    <source>
        <dbReference type="ARBA" id="ARBA00023242"/>
    </source>
</evidence>
<comment type="subcellular location">
    <subcellularLocation>
        <location evidence="1 9">Nucleus</location>
    </subcellularLocation>
</comment>
<dbReference type="GO" id="GO:0008270">
    <property type="term" value="F:zinc ion binding"/>
    <property type="evidence" value="ECO:0007669"/>
    <property type="project" value="UniProtKB-KW"/>
</dbReference>
<organism evidence="14 15">
    <name type="scientific">Maudiozyma saulgeensis</name>
    <dbReference type="NCBI Taxonomy" id="1789683"/>
    <lineage>
        <taxon>Eukaryota</taxon>
        <taxon>Fungi</taxon>
        <taxon>Dikarya</taxon>
        <taxon>Ascomycota</taxon>
        <taxon>Saccharomycotina</taxon>
        <taxon>Saccharomycetes</taxon>
        <taxon>Saccharomycetales</taxon>
        <taxon>Saccharomycetaceae</taxon>
        <taxon>Maudiozyma</taxon>
    </lineage>
</organism>
<evidence type="ECO:0000256" key="2">
    <source>
        <dbReference type="ARBA" id="ARBA00005690"/>
    </source>
</evidence>
<dbReference type="SUPFAM" id="SSF50249">
    <property type="entry name" value="Nucleic acid-binding proteins"/>
    <property type="match status" value="4"/>
</dbReference>
<dbReference type="InterPro" id="IPR012340">
    <property type="entry name" value="NA-bd_OB-fold"/>
</dbReference>
<sequence length="628" mass="70765">MSNFQLTERDFYKIFTDKARFDAPNNGVYQIQNTRKTDPNSNKNAESARKHLVMLSDGTFHMKALARNAAAAKFASLELQKGDIIRVLEAEAAIVKDKKKFVLLIDDMEVVQRGVEPINSSTTFLDKYFEEHSDEYIRDFVVPVSNNSDSSTEKKQETSVTPVPAPAPVAQQPSENKFAQSTMSASQKGKPIFAIEQLSPYQNVWTIKARVSYKGEIKTWHNQRGEGKLLNVNFLDTSGEIRATAFNDMALKYNELLQEGKVYYVSKARLQPSKPQFTNLSHPYELSLDRESVIEPSEDEANVPKTHFDFVKLNAIENQEENSTVDVLGIIQTVNPHFELTSRAGKKFDRRDIVIVDDSNYSITVGLWNQLALDFNLPEGSVVAVKGARVSDFGGKSLSMGFTSTLVPNPEVPEAYSLKGWYDATGHSGNFTSLRQEVGAGAGSGDSTKFIAQRITIQKAQNENLGRSEKGDYFNVKAAINFLKVDNFAYPACSNENCNKKVVEQSDGTWRCERCDTNNAAPQWRYMLTISVLDETNQLWLTLFNEQAEQLLGVDANQLTKLKDENPDEFTKVTQNIQMNQYDFRVRAKEDTYNDQTRIRYTAANIHKLNFKSEADYLATQLSEALHV</sequence>
<dbReference type="CDD" id="cd04475">
    <property type="entry name" value="RPA1_DBD_B"/>
    <property type="match status" value="1"/>
</dbReference>
<accession>A0A1X7RAJ9</accession>
<dbReference type="STRING" id="1789683.A0A1X7RAJ9"/>
<dbReference type="AlphaFoldDB" id="A0A1X7RAJ9"/>
<dbReference type="GO" id="GO:0005662">
    <property type="term" value="C:DNA replication factor A complex"/>
    <property type="evidence" value="ECO:0007669"/>
    <property type="project" value="UniProtKB-ARBA"/>
</dbReference>
<dbReference type="OrthoDB" id="1751331at2759"/>
<dbReference type="NCBIfam" id="TIGR00617">
    <property type="entry name" value="rpa1"/>
    <property type="match status" value="1"/>
</dbReference>
<dbReference type="GO" id="GO:0006310">
    <property type="term" value="P:DNA recombination"/>
    <property type="evidence" value="ECO:0007669"/>
    <property type="project" value="InterPro"/>
</dbReference>
<evidence type="ECO:0000256" key="5">
    <source>
        <dbReference type="ARBA" id="ARBA00022771"/>
    </source>
</evidence>
<dbReference type="GO" id="GO:0003697">
    <property type="term" value="F:single-stranded DNA binding"/>
    <property type="evidence" value="ECO:0007669"/>
    <property type="project" value="UniProtKB-ARBA"/>
</dbReference>
<dbReference type="GO" id="GO:0007004">
    <property type="term" value="P:telomere maintenance via telomerase"/>
    <property type="evidence" value="ECO:0007669"/>
    <property type="project" value="UniProtKB-ARBA"/>
</dbReference>
<evidence type="ECO:0000313" key="14">
    <source>
        <dbReference type="EMBL" id="SMN22631.1"/>
    </source>
</evidence>
<keyword evidence="8 9" id="KW-0539">Nucleus</keyword>
<evidence type="ECO:0000256" key="6">
    <source>
        <dbReference type="ARBA" id="ARBA00022833"/>
    </source>
</evidence>
<dbReference type="EMBL" id="FXLY01000013">
    <property type="protein sequence ID" value="SMN22631.1"/>
    <property type="molecule type" value="Genomic_DNA"/>
</dbReference>
<feature type="compositionally biased region" description="Low complexity" evidence="10">
    <location>
        <begin position="158"/>
        <end position="173"/>
    </location>
</feature>
<keyword evidence="7 9" id="KW-0238">DNA-binding</keyword>
<dbReference type="InterPro" id="IPR013955">
    <property type="entry name" value="Rep_factor-A_C"/>
</dbReference>
<dbReference type="FunFam" id="2.40.50.140:FF:000090">
    <property type="entry name" value="Replication protein A subunit"/>
    <property type="match status" value="1"/>
</dbReference>
<evidence type="ECO:0000256" key="4">
    <source>
        <dbReference type="ARBA" id="ARBA00022723"/>
    </source>
</evidence>
<comment type="subunit">
    <text evidence="9">Component of the heterotrimeric canonical replication protein A complex (RPA).</text>
</comment>
<keyword evidence="6 9" id="KW-0862">Zinc</keyword>
<dbReference type="PANTHER" id="PTHR47165:SF4">
    <property type="entry name" value="OS03G0429900 PROTEIN"/>
    <property type="match status" value="1"/>
</dbReference>
<dbReference type="GO" id="GO:0006260">
    <property type="term" value="P:DNA replication"/>
    <property type="evidence" value="ECO:0007669"/>
    <property type="project" value="UniProtKB-KW"/>
</dbReference>
<dbReference type="FunFam" id="2.40.50.140:FF:000041">
    <property type="entry name" value="Replication protein A subunit"/>
    <property type="match status" value="1"/>
</dbReference>
<evidence type="ECO:0000313" key="15">
    <source>
        <dbReference type="Proteomes" id="UP000196158"/>
    </source>
</evidence>
<dbReference type="Proteomes" id="UP000196158">
    <property type="component" value="Unassembled WGS sequence"/>
</dbReference>
<keyword evidence="5 9" id="KW-0863">Zinc-finger</keyword>
<comment type="function">
    <text evidence="9">As part of the replication protein A (RPA/RP-A), a single-stranded DNA-binding heterotrimeric complex, may play an essential role in DNA replication, recombination and repair. Binds and stabilizes single-stranded DNA intermediates, preventing complementary DNA reannealing and recruiting different proteins involved in DNA metabolism.</text>
</comment>
<evidence type="ECO:0000256" key="3">
    <source>
        <dbReference type="ARBA" id="ARBA00022705"/>
    </source>
</evidence>
<dbReference type="Pfam" id="PF16900">
    <property type="entry name" value="REPA_OB_2"/>
    <property type="match status" value="1"/>
</dbReference>
<dbReference type="FunFam" id="2.40.50.140:FF:000064">
    <property type="entry name" value="Replication protein A subunit"/>
    <property type="match status" value="1"/>
</dbReference>
<dbReference type="PANTHER" id="PTHR47165">
    <property type="entry name" value="OS03G0429900 PROTEIN"/>
    <property type="match status" value="1"/>
</dbReference>